<accession>A0A8H9Y830</accession>
<evidence type="ECO:0000259" key="2">
    <source>
        <dbReference type="SMART" id="SM00507"/>
    </source>
</evidence>
<evidence type="ECO:0000313" key="4">
    <source>
        <dbReference type="Proteomes" id="UP000612712"/>
    </source>
</evidence>
<dbReference type="GO" id="GO:0003676">
    <property type="term" value="F:nucleic acid binding"/>
    <property type="evidence" value="ECO:0007669"/>
    <property type="project" value="InterPro"/>
</dbReference>
<sequence>MTGTTPGDTRERRIDRDRVHRHVLAVNRVELRLAEDIHRSAPGVATCLAVRGRGRYDATRMAHAGELSDRMPDLWPLAVRDGRLSLDHMEVLWQAVHRLVRHLDRTADAVDREELTAALDRLLEGVVLDLLDRFDQPDQPDQPGPLDVARLRTIVGRVLATAAPGPVADAEAQDRTTGGVRRRGRTLTVTCRDEATAVSAWSSITATARTMAAGSGRTVADCRLDAALDLLGAGPSRTTVHLHVYRQPGGPGFIPGVGWVSPSAARAWASRARHVREHPATPPPAPGYRIPEAMRDTVRGRDGRCRFPGCDVPATACDIDHIEPYDHAHPERGGATAVGNLQCLCRHHHNLKTGGLWRARARADTPGEDAPHTVTWTAPDGTHHRTVADGPLA</sequence>
<gene>
    <name evidence="3" type="ORF">FHU32_000261</name>
</gene>
<dbReference type="GO" id="GO:0004519">
    <property type="term" value="F:endonuclease activity"/>
    <property type="evidence" value="ECO:0007669"/>
    <property type="project" value="InterPro"/>
</dbReference>
<proteinExistence type="predicted"/>
<dbReference type="SMART" id="SM00507">
    <property type="entry name" value="HNHc"/>
    <property type="match status" value="1"/>
</dbReference>
<dbReference type="RefSeq" id="WP_010272141.1">
    <property type="nucleotide sequence ID" value="NZ_AENJ01000310.1"/>
</dbReference>
<name>A0A8H9Y830_9CORY</name>
<dbReference type="CDD" id="cd00085">
    <property type="entry name" value="HNHc"/>
    <property type="match status" value="1"/>
</dbReference>
<dbReference type="Proteomes" id="UP000612712">
    <property type="component" value="Unassembled WGS sequence"/>
</dbReference>
<feature type="domain" description="HNH nuclease" evidence="2">
    <location>
        <begin position="293"/>
        <end position="350"/>
    </location>
</feature>
<dbReference type="InterPro" id="IPR002711">
    <property type="entry name" value="HNH"/>
</dbReference>
<evidence type="ECO:0000256" key="1">
    <source>
        <dbReference type="SAM" id="MobiDB-lite"/>
    </source>
</evidence>
<organism evidence="3 4">
    <name type="scientific">Corynebacterium bovis DSM 20582 = CIP 54.80</name>
    <dbReference type="NCBI Taxonomy" id="927655"/>
    <lineage>
        <taxon>Bacteria</taxon>
        <taxon>Bacillati</taxon>
        <taxon>Actinomycetota</taxon>
        <taxon>Actinomycetes</taxon>
        <taxon>Mycobacteriales</taxon>
        <taxon>Corynebacteriaceae</taxon>
        <taxon>Corynebacterium</taxon>
    </lineage>
</organism>
<dbReference type="GO" id="GO:0008270">
    <property type="term" value="F:zinc ion binding"/>
    <property type="evidence" value="ECO:0007669"/>
    <property type="project" value="InterPro"/>
</dbReference>
<evidence type="ECO:0000313" key="3">
    <source>
        <dbReference type="EMBL" id="MBB3115073.1"/>
    </source>
</evidence>
<reference evidence="3" key="1">
    <citation type="submission" date="2020-08" db="EMBL/GenBank/DDBJ databases">
        <title>Sequencing the genomes of 1000 actinobacteria strains.</title>
        <authorList>
            <person name="Klenk H.-P."/>
        </authorList>
    </citation>
    <scope>NUCLEOTIDE SEQUENCE</scope>
    <source>
        <strain evidence="3">DSM 20582</strain>
    </source>
</reference>
<dbReference type="Pfam" id="PF01844">
    <property type="entry name" value="HNH"/>
    <property type="match status" value="1"/>
</dbReference>
<feature type="region of interest" description="Disordered" evidence="1">
    <location>
        <begin position="364"/>
        <end position="393"/>
    </location>
</feature>
<dbReference type="Gene3D" id="1.10.30.50">
    <property type="match status" value="1"/>
</dbReference>
<protein>
    <recommendedName>
        <fullName evidence="2">HNH nuclease domain-containing protein</fullName>
    </recommendedName>
</protein>
<dbReference type="AlphaFoldDB" id="A0A8H9Y830"/>
<comment type="caution">
    <text evidence="3">The sequence shown here is derived from an EMBL/GenBank/DDBJ whole genome shotgun (WGS) entry which is preliminary data.</text>
</comment>
<dbReference type="EMBL" id="JACHWT010000001">
    <property type="protein sequence ID" value="MBB3115073.1"/>
    <property type="molecule type" value="Genomic_DNA"/>
</dbReference>
<dbReference type="InterPro" id="IPR003615">
    <property type="entry name" value="HNH_nuc"/>
</dbReference>